<dbReference type="VEuPathDB" id="FungiDB:AeMF1_005259"/>
<dbReference type="InterPro" id="IPR057670">
    <property type="entry name" value="SH3_retrovirus"/>
</dbReference>
<dbReference type="GO" id="GO:0003887">
    <property type="term" value="F:DNA-directed DNA polymerase activity"/>
    <property type="evidence" value="ECO:0007669"/>
    <property type="project" value="UniProtKB-KW"/>
</dbReference>
<keyword evidence="8" id="KW-0548">Nucleotidyltransferase</keyword>
<sequence>MGLFSFPASPSSPKSINYDIPPAGSKHKPVAPRNAVAAALQEQYNQFLASISSFHSKIQSHINVAYPERLRFTPAIPPSAASPVPVPYIPTTNSTFWNAIHYILTIPRPALLHDTPPVSFDLFYSLISDSKLSNHDLARLWHRRLGNPGQDAITHMVKHHPELQFFKPRHLHELLCETCAYAKSKRSPFNSSAVFRAPTILSLVHSDIWGPCSFPSPSGNKYFVVFVVFVDDYSRYTWAYPIQRRSDLYTIYEQFRLDAFSLFKRDIDLLHHAQPTDIGTLRSDNAGEYERLAHIIYSKYHTRFTFSNAYSPQQNGVAERRIGILFQKIRAMLIEGSLPKFLWATALDYAAWLTNILPSTSNDGQSPYYRVFNKHPSLSNVKTFGCTAFVHIQQEARPSKLDPYSLKTMFVGLPTNRKGYTLMHLFSHPPRGSFEIPPLRPPPVTFQSSAISRRLLLVWLYVPPAMYIN</sequence>
<evidence type="ECO:0000256" key="2">
    <source>
        <dbReference type="ARBA" id="ARBA00022723"/>
    </source>
</evidence>
<dbReference type="InterPro" id="IPR012337">
    <property type="entry name" value="RNaseH-like_sf"/>
</dbReference>
<keyword evidence="6" id="KW-0229">DNA integration</keyword>
<dbReference type="Proteomes" id="UP000481153">
    <property type="component" value="Unassembled WGS sequence"/>
</dbReference>
<dbReference type="InterPro" id="IPR036397">
    <property type="entry name" value="RNaseH_sf"/>
</dbReference>
<feature type="compositionally biased region" description="Low complexity" evidence="10">
    <location>
        <begin position="1"/>
        <end position="15"/>
    </location>
</feature>
<dbReference type="GO" id="GO:0015074">
    <property type="term" value="P:DNA integration"/>
    <property type="evidence" value="ECO:0007669"/>
    <property type="project" value="UniProtKB-KW"/>
</dbReference>
<evidence type="ECO:0000313" key="13">
    <source>
        <dbReference type="Proteomes" id="UP000481153"/>
    </source>
</evidence>
<dbReference type="Pfam" id="PF13976">
    <property type="entry name" value="gag_pre-integrs"/>
    <property type="match status" value="1"/>
</dbReference>
<keyword evidence="7" id="KW-0695">RNA-directed DNA polymerase</keyword>
<dbReference type="GO" id="GO:0003676">
    <property type="term" value="F:nucleic acid binding"/>
    <property type="evidence" value="ECO:0007669"/>
    <property type="project" value="InterPro"/>
</dbReference>
<dbReference type="EMBL" id="VJMJ01000253">
    <property type="protein sequence ID" value="KAF0725064.1"/>
    <property type="molecule type" value="Genomic_DNA"/>
</dbReference>
<evidence type="ECO:0000256" key="8">
    <source>
        <dbReference type="ARBA" id="ARBA00022932"/>
    </source>
</evidence>
<evidence type="ECO:0000256" key="3">
    <source>
        <dbReference type="ARBA" id="ARBA00022759"/>
    </source>
</evidence>
<dbReference type="GO" id="GO:0006310">
    <property type="term" value="P:DNA recombination"/>
    <property type="evidence" value="ECO:0007669"/>
    <property type="project" value="UniProtKB-KW"/>
</dbReference>
<proteinExistence type="predicted"/>
<dbReference type="GO" id="GO:0016787">
    <property type="term" value="F:hydrolase activity"/>
    <property type="evidence" value="ECO:0007669"/>
    <property type="project" value="UniProtKB-KW"/>
</dbReference>
<feature type="domain" description="Integrase catalytic" evidence="11">
    <location>
        <begin position="194"/>
        <end position="375"/>
    </location>
</feature>
<dbReference type="Pfam" id="PF25597">
    <property type="entry name" value="SH3_retrovirus"/>
    <property type="match status" value="1"/>
</dbReference>
<dbReference type="InterPro" id="IPR039537">
    <property type="entry name" value="Retrotran_Ty1/copia-like"/>
</dbReference>
<keyword evidence="8" id="KW-0808">Transferase</keyword>
<name>A0A6G0WDL3_9STRA</name>
<dbReference type="InterPro" id="IPR001584">
    <property type="entry name" value="Integrase_cat-core"/>
</dbReference>
<evidence type="ECO:0000259" key="11">
    <source>
        <dbReference type="PROSITE" id="PS50994"/>
    </source>
</evidence>
<comment type="caution">
    <text evidence="12">The sequence shown here is derived from an EMBL/GenBank/DDBJ whole genome shotgun (WGS) entry which is preliminary data.</text>
</comment>
<keyword evidence="8" id="KW-0239">DNA-directed DNA polymerase</keyword>
<dbReference type="AlphaFoldDB" id="A0A6G0WDL3"/>
<feature type="region of interest" description="Disordered" evidence="10">
    <location>
        <begin position="1"/>
        <end position="25"/>
    </location>
</feature>
<evidence type="ECO:0000256" key="1">
    <source>
        <dbReference type="ARBA" id="ARBA00022722"/>
    </source>
</evidence>
<gene>
    <name evidence="12" type="ORF">Ae201684_016462</name>
</gene>
<keyword evidence="4" id="KW-0378">Hydrolase</keyword>
<reference evidence="12 13" key="1">
    <citation type="submission" date="2019-07" db="EMBL/GenBank/DDBJ databases">
        <title>Genomics analysis of Aphanomyces spp. identifies a new class of oomycete effector associated with host adaptation.</title>
        <authorList>
            <person name="Gaulin E."/>
        </authorList>
    </citation>
    <scope>NUCLEOTIDE SEQUENCE [LARGE SCALE GENOMIC DNA]</scope>
    <source>
        <strain evidence="12 13">ATCC 201684</strain>
    </source>
</reference>
<accession>A0A6G0WDL3</accession>
<evidence type="ECO:0000256" key="7">
    <source>
        <dbReference type="ARBA" id="ARBA00022918"/>
    </source>
</evidence>
<dbReference type="PANTHER" id="PTHR42648">
    <property type="entry name" value="TRANSPOSASE, PUTATIVE-RELATED"/>
    <property type="match status" value="1"/>
</dbReference>
<keyword evidence="3" id="KW-0255">Endonuclease</keyword>
<keyword evidence="5" id="KW-0460">Magnesium</keyword>
<evidence type="ECO:0000256" key="5">
    <source>
        <dbReference type="ARBA" id="ARBA00022842"/>
    </source>
</evidence>
<evidence type="ECO:0000256" key="10">
    <source>
        <dbReference type="SAM" id="MobiDB-lite"/>
    </source>
</evidence>
<evidence type="ECO:0000256" key="4">
    <source>
        <dbReference type="ARBA" id="ARBA00022801"/>
    </source>
</evidence>
<evidence type="ECO:0000256" key="9">
    <source>
        <dbReference type="ARBA" id="ARBA00023172"/>
    </source>
</evidence>
<keyword evidence="2" id="KW-0479">Metal-binding</keyword>
<dbReference type="PANTHER" id="PTHR42648:SF11">
    <property type="entry name" value="TRANSPOSON TY4-P GAG-POL POLYPROTEIN"/>
    <property type="match status" value="1"/>
</dbReference>
<protein>
    <recommendedName>
        <fullName evidence="11">Integrase catalytic domain-containing protein</fullName>
    </recommendedName>
</protein>
<dbReference type="InterPro" id="IPR025724">
    <property type="entry name" value="GAG-pre-integrase_dom"/>
</dbReference>
<keyword evidence="9" id="KW-0233">DNA recombination</keyword>
<dbReference type="GO" id="GO:0046872">
    <property type="term" value="F:metal ion binding"/>
    <property type="evidence" value="ECO:0007669"/>
    <property type="project" value="UniProtKB-KW"/>
</dbReference>
<organism evidence="12 13">
    <name type="scientific">Aphanomyces euteiches</name>
    <dbReference type="NCBI Taxonomy" id="100861"/>
    <lineage>
        <taxon>Eukaryota</taxon>
        <taxon>Sar</taxon>
        <taxon>Stramenopiles</taxon>
        <taxon>Oomycota</taxon>
        <taxon>Saprolegniomycetes</taxon>
        <taxon>Saprolegniales</taxon>
        <taxon>Verrucalvaceae</taxon>
        <taxon>Aphanomyces</taxon>
    </lineage>
</organism>
<evidence type="ECO:0000256" key="6">
    <source>
        <dbReference type="ARBA" id="ARBA00022908"/>
    </source>
</evidence>
<evidence type="ECO:0000313" key="12">
    <source>
        <dbReference type="EMBL" id="KAF0725064.1"/>
    </source>
</evidence>
<dbReference type="PROSITE" id="PS50994">
    <property type="entry name" value="INTEGRASE"/>
    <property type="match status" value="1"/>
</dbReference>
<dbReference type="Gene3D" id="3.30.420.10">
    <property type="entry name" value="Ribonuclease H-like superfamily/Ribonuclease H"/>
    <property type="match status" value="1"/>
</dbReference>
<keyword evidence="13" id="KW-1185">Reference proteome</keyword>
<dbReference type="SUPFAM" id="SSF53098">
    <property type="entry name" value="Ribonuclease H-like"/>
    <property type="match status" value="1"/>
</dbReference>
<dbReference type="GO" id="GO:0003964">
    <property type="term" value="F:RNA-directed DNA polymerase activity"/>
    <property type="evidence" value="ECO:0007669"/>
    <property type="project" value="UniProtKB-KW"/>
</dbReference>
<keyword evidence="1" id="KW-0540">Nuclease</keyword>
<dbReference type="GO" id="GO:0004519">
    <property type="term" value="F:endonuclease activity"/>
    <property type="evidence" value="ECO:0007669"/>
    <property type="project" value="UniProtKB-KW"/>
</dbReference>